<dbReference type="InterPro" id="IPR042099">
    <property type="entry name" value="ANL_N_sf"/>
</dbReference>
<dbReference type="PANTHER" id="PTHR43767:SF1">
    <property type="entry name" value="NONRIBOSOMAL PEPTIDE SYNTHASE PES1 (EUROFUNG)-RELATED"/>
    <property type="match status" value="1"/>
</dbReference>
<sequence length="587" mass="63876">MVSDVTSRSRTHYPASVPAEISVPDLTLPDLLAKAVADFPDHLAIDFLGRKTSYAKFADRVDRAASLFHNLGVRRGDVVALVMPNCAQHAIAVFAALRIGAIVAEHNPLAPSDEIQGQLERHGGKVVVAWEKSLDAVCPSGDLKGRVVLAMDLTRDLPHVTRRLLSLPLAKTKALKETMRSPIPAGVGSFVHFLKRAKPISADVPGPSPEDVAFYLHTGGTTGSPKTVPLTHRNLVAMVEMGREWLPQMERGTETVGAVLPYFHAFGLTLSLLFAVHMGATQVVFPRFDVDMVLSAQRRRPFTFLPGVPPIFDRVEKEARAKGRSLSSIRIALAGAMSLDGQVAKRWEKATGGLIIEGYGMTEASPVIVGNPTSIDRRPGTLGVAFPSTDIRIVDQEDPSRDVEQGEKGELIARGPQIFGGYLNAPEENAEVFTEDGWLRTGDVVVEDDGFITLADRRKELIISGGFNIYPSQVEDAVRKMPGVVDVAVVGVPSGAVGEKVVAALVLEAGARVDLESVRAWCDEKLSHYAIPRQIEVLQELPKSQLGKTLRRKVREQIISASESMRDASDRLRSRGETEDEEEPKER</sequence>
<dbReference type="InterPro" id="IPR025110">
    <property type="entry name" value="AMP-bd_C"/>
</dbReference>
<feature type="compositionally biased region" description="Acidic residues" evidence="1">
    <location>
        <begin position="578"/>
        <end position="587"/>
    </location>
</feature>
<dbReference type="InterPro" id="IPR050237">
    <property type="entry name" value="ATP-dep_AMP-bd_enzyme"/>
</dbReference>
<reference evidence="5" key="1">
    <citation type="submission" date="2016-12" db="EMBL/GenBank/DDBJ databases">
        <authorList>
            <person name="Meng X."/>
        </authorList>
    </citation>
    <scope>NUCLEOTIDE SEQUENCE [LARGE SCALE GENOMIC DNA]</scope>
    <source>
        <strain evidence="5">DSM 19116</strain>
    </source>
</reference>
<name>A0A1Q5Q5W0_9ACTO</name>
<dbReference type="PROSITE" id="PS00455">
    <property type="entry name" value="AMP_BINDING"/>
    <property type="match status" value="1"/>
</dbReference>
<dbReference type="SUPFAM" id="SSF56801">
    <property type="entry name" value="Acetyl-CoA synthetase-like"/>
    <property type="match status" value="1"/>
</dbReference>
<dbReference type="InterPro" id="IPR000873">
    <property type="entry name" value="AMP-dep_synth/lig_dom"/>
</dbReference>
<evidence type="ECO:0000259" key="2">
    <source>
        <dbReference type="Pfam" id="PF00501"/>
    </source>
</evidence>
<evidence type="ECO:0000313" key="4">
    <source>
        <dbReference type="EMBL" id="OKL55196.1"/>
    </source>
</evidence>
<evidence type="ECO:0000313" key="5">
    <source>
        <dbReference type="Proteomes" id="UP000185628"/>
    </source>
</evidence>
<dbReference type="EMBL" id="MQVR01000001">
    <property type="protein sequence ID" value="OKL55196.1"/>
    <property type="molecule type" value="Genomic_DNA"/>
</dbReference>
<feature type="domain" description="AMP-dependent synthetase/ligase" evidence="2">
    <location>
        <begin position="33"/>
        <end position="423"/>
    </location>
</feature>
<dbReference type="Gene3D" id="3.40.50.12780">
    <property type="entry name" value="N-terminal domain of ligase-like"/>
    <property type="match status" value="1"/>
</dbReference>
<accession>A0A1Q5Q5W0</accession>
<dbReference type="OrthoDB" id="9803968at2"/>
<dbReference type="GO" id="GO:0016878">
    <property type="term" value="F:acid-thiol ligase activity"/>
    <property type="evidence" value="ECO:0007669"/>
    <property type="project" value="UniProtKB-ARBA"/>
</dbReference>
<feature type="region of interest" description="Disordered" evidence="1">
    <location>
        <begin position="561"/>
        <end position="587"/>
    </location>
</feature>
<dbReference type="InterPro" id="IPR020845">
    <property type="entry name" value="AMP-binding_CS"/>
</dbReference>
<dbReference type="Pfam" id="PF00501">
    <property type="entry name" value="AMP-binding"/>
    <property type="match status" value="1"/>
</dbReference>
<evidence type="ECO:0000259" key="3">
    <source>
        <dbReference type="Pfam" id="PF13193"/>
    </source>
</evidence>
<dbReference type="Pfam" id="PF13193">
    <property type="entry name" value="AMP-binding_C"/>
    <property type="match status" value="1"/>
</dbReference>
<evidence type="ECO:0000256" key="1">
    <source>
        <dbReference type="SAM" id="MobiDB-lite"/>
    </source>
</evidence>
<dbReference type="AlphaFoldDB" id="A0A1Q5Q5W0"/>
<feature type="compositionally biased region" description="Basic and acidic residues" evidence="1">
    <location>
        <begin position="564"/>
        <end position="577"/>
    </location>
</feature>
<dbReference type="PANTHER" id="PTHR43767">
    <property type="entry name" value="LONG-CHAIN-FATTY-ACID--COA LIGASE"/>
    <property type="match status" value="1"/>
</dbReference>
<dbReference type="InterPro" id="IPR045851">
    <property type="entry name" value="AMP-bd_C_sf"/>
</dbReference>
<protein>
    <recommendedName>
        <fullName evidence="6">Long-chain acyl-CoA synthetase</fullName>
    </recommendedName>
</protein>
<evidence type="ECO:0008006" key="6">
    <source>
        <dbReference type="Google" id="ProtNLM"/>
    </source>
</evidence>
<dbReference type="Gene3D" id="3.30.300.30">
    <property type="match status" value="1"/>
</dbReference>
<gene>
    <name evidence="4" type="ORF">BSZ39_00390</name>
</gene>
<feature type="domain" description="AMP-binding enzyme C-terminal" evidence="3">
    <location>
        <begin position="473"/>
        <end position="548"/>
    </location>
</feature>
<dbReference type="STRING" id="208480.SAMN02910418_01639"/>
<comment type="caution">
    <text evidence="4">The sequence shown here is derived from an EMBL/GenBank/DDBJ whole genome shotgun (WGS) entry which is preliminary data.</text>
</comment>
<dbReference type="RefSeq" id="WP_073715422.1">
    <property type="nucleotide sequence ID" value="NZ_MQVR01000001.1"/>
</dbReference>
<dbReference type="Proteomes" id="UP000185628">
    <property type="component" value="Unassembled WGS sequence"/>
</dbReference>
<keyword evidence="5" id="KW-1185">Reference proteome</keyword>
<organism evidence="4 5">
    <name type="scientific">Bowdeniella nasicola</name>
    <dbReference type="NCBI Taxonomy" id="208480"/>
    <lineage>
        <taxon>Bacteria</taxon>
        <taxon>Bacillati</taxon>
        <taxon>Actinomycetota</taxon>
        <taxon>Actinomycetes</taxon>
        <taxon>Actinomycetales</taxon>
        <taxon>Actinomycetaceae</taxon>
        <taxon>Bowdeniella</taxon>
    </lineage>
</organism>
<proteinExistence type="predicted"/>